<reference evidence="3 4" key="1">
    <citation type="submission" date="2019-09" db="EMBL/GenBank/DDBJ databases">
        <title>Actinomadura physcomitrii sp. nov., a novel actinomycete isolated from moss [Physcomitrium sphaericum (Ludw) Fuernr].</title>
        <authorList>
            <person name="Liu C."/>
            <person name="Zhuang X."/>
        </authorList>
    </citation>
    <scope>NUCLEOTIDE SEQUENCE [LARGE SCALE GENOMIC DNA]</scope>
    <source>
        <strain evidence="3 4">CYP1-1B</strain>
    </source>
</reference>
<organism evidence="3 4">
    <name type="scientific">Actinomadura montaniterrae</name>
    <dbReference type="NCBI Taxonomy" id="1803903"/>
    <lineage>
        <taxon>Bacteria</taxon>
        <taxon>Bacillati</taxon>
        <taxon>Actinomycetota</taxon>
        <taxon>Actinomycetes</taxon>
        <taxon>Streptosporangiales</taxon>
        <taxon>Thermomonosporaceae</taxon>
        <taxon>Actinomadura</taxon>
    </lineage>
</organism>
<evidence type="ECO:0000313" key="4">
    <source>
        <dbReference type="Proteomes" id="UP000483004"/>
    </source>
</evidence>
<keyword evidence="4" id="KW-1185">Reference proteome</keyword>
<comment type="catalytic activity">
    <reaction evidence="2">
        <text>a long-chain fatty aldehyde + NADP(+) + CoA = a long-chain fatty acyl-CoA + NADPH + H(+)</text>
        <dbReference type="Rhea" id="RHEA:15437"/>
        <dbReference type="ChEBI" id="CHEBI:15378"/>
        <dbReference type="ChEBI" id="CHEBI:17176"/>
        <dbReference type="ChEBI" id="CHEBI:57287"/>
        <dbReference type="ChEBI" id="CHEBI:57783"/>
        <dbReference type="ChEBI" id="CHEBI:58349"/>
        <dbReference type="ChEBI" id="CHEBI:83139"/>
        <dbReference type="EC" id="1.2.1.50"/>
    </reaction>
</comment>
<comment type="caution">
    <text evidence="3">The sequence shown here is derived from an EMBL/GenBank/DDBJ whole genome shotgun (WGS) entry which is preliminary data.</text>
</comment>
<keyword evidence="1 2" id="KW-0521">NADP</keyword>
<dbReference type="GO" id="GO:0003995">
    <property type="term" value="F:acyl-CoA dehydrogenase activity"/>
    <property type="evidence" value="ECO:0007669"/>
    <property type="project" value="InterPro"/>
</dbReference>
<protein>
    <recommendedName>
        <fullName evidence="2">Acyl-CoA reductase</fullName>
        <ecNumber evidence="2">1.2.1.50</ecNumber>
    </recommendedName>
</protein>
<dbReference type="InterPro" id="IPR016161">
    <property type="entry name" value="Ald_DH/histidinol_DH"/>
</dbReference>
<name>A0A6L3VU06_9ACTN</name>
<dbReference type="Proteomes" id="UP000483004">
    <property type="component" value="Unassembled WGS sequence"/>
</dbReference>
<evidence type="ECO:0000313" key="3">
    <source>
        <dbReference type="EMBL" id="KAB2379189.1"/>
    </source>
</evidence>
<dbReference type="GO" id="GO:0008218">
    <property type="term" value="P:bioluminescence"/>
    <property type="evidence" value="ECO:0007669"/>
    <property type="project" value="InterPro"/>
</dbReference>
<dbReference type="PIRSF" id="PIRSF009414">
    <property type="entry name" value="LuxC"/>
    <property type="match status" value="1"/>
</dbReference>
<dbReference type="GO" id="GO:0050062">
    <property type="term" value="F:long-chain-fatty-acyl-CoA reductase activity"/>
    <property type="evidence" value="ECO:0007669"/>
    <property type="project" value="UniProtKB-EC"/>
</dbReference>
<keyword evidence="2" id="KW-0560">Oxidoreductase</keyword>
<dbReference type="SUPFAM" id="SSF53720">
    <property type="entry name" value="ALDH-like"/>
    <property type="match status" value="1"/>
</dbReference>
<dbReference type="OrthoDB" id="580775at2"/>
<dbReference type="AlphaFoldDB" id="A0A6L3VU06"/>
<dbReference type="EMBL" id="WBMR01000061">
    <property type="protein sequence ID" value="KAB2379189.1"/>
    <property type="molecule type" value="Genomic_DNA"/>
</dbReference>
<accession>A0A6L3VU06</accession>
<evidence type="ECO:0000256" key="1">
    <source>
        <dbReference type="ARBA" id="ARBA00022857"/>
    </source>
</evidence>
<gene>
    <name evidence="3" type="ORF">F9B16_21415</name>
</gene>
<comment type="similarity">
    <text evidence="2">Belongs to the LuxC family.</text>
</comment>
<dbReference type="Pfam" id="PF05893">
    <property type="entry name" value="LuxC"/>
    <property type="match status" value="1"/>
</dbReference>
<dbReference type="CDD" id="cd07080">
    <property type="entry name" value="ALDH_Acyl-CoA-Red_LuxC"/>
    <property type="match status" value="1"/>
</dbReference>
<sequence>MSTSTTAGARTTIRVPHFVRGRLVWGEDAEYMSRDFGVPFATPALRLDELFEPRTRPGPAFDVPISEIIDLLVETGRRFVLETNPYLQESLEMTLRVSPLPRRVVENTYRRPGQFLTREALEYRLRRTFGSLDVLDGWVEHTDPAGNVSRVRAFPPRLVHMLAGNSPSGAMMSVADAALVKAVNVFKMPSGDPFTTVAVLRTMADIAPDHPVLRSMSAVYWRGGDARVENVLYRSQYFDKLVAWGGGEAIANAAKYVAPGFQLISFDPKVSMAVVGREAFASEERLREAADLAAADATVYNQDACVAPRQVFVEGTLDQVDRFCALLCERMGVDREFGSAVGPRPPADIREAVEGLRFLEPDYRVWGGHDGRGLVVRSPEPVDFHPTNKTVNVVPVLDVLDAAEHATVATQTVGVYPAHLKAELRDRLATAGVQRVVKLGSALKSSLGNPHDAMYPLHRMVHWVVDDDA</sequence>
<proteinExistence type="inferred from homology"/>
<dbReference type="EC" id="1.2.1.50" evidence="2"/>
<evidence type="ECO:0000256" key="2">
    <source>
        <dbReference type="PIRNR" id="PIRNR009414"/>
    </source>
</evidence>
<dbReference type="RefSeq" id="WP_151541881.1">
    <property type="nucleotide sequence ID" value="NZ_WBMR01000061.1"/>
</dbReference>
<dbReference type="InterPro" id="IPR008670">
    <property type="entry name" value="CoA_reduct_LuxC"/>
</dbReference>